<dbReference type="Proteomes" id="UP000838756">
    <property type="component" value="Unassembled WGS sequence"/>
</dbReference>
<dbReference type="AlphaFoldDB" id="A0A8S4RS03"/>
<feature type="compositionally biased region" description="Polar residues" evidence="1">
    <location>
        <begin position="366"/>
        <end position="378"/>
    </location>
</feature>
<feature type="region of interest" description="Disordered" evidence="1">
    <location>
        <begin position="246"/>
        <end position="312"/>
    </location>
</feature>
<feature type="compositionally biased region" description="Polar residues" evidence="1">
    <location>
        <begin position="303"/>
        <end position="312"/>
    </location>
</feature>
<dbReference type="OrthoDB" id="7430688at2759"/>
<feature type="region of interest" description="Disordered" evidence="1">
    <location>
        <begin position="490"/>
        <end position="553"/>
    </location>
</feature>
<organism evidence="2 3">
    <name type="scientific">Pararge aegeria aegeria</name>
    <dbReference type="NCBI Taxonomy" id="348720"/>
    <lineage>
        <taxon>Eukaryota</taxon>
        <taxon>Metazoa</taxon>
        <taxon>Ecdysozoa</taxon>
        <taxon>Arthropoda</taxon>
        <taxon>Hexapoda</taxon>
        <taxon>Insecta</taxon>
        <taxon>Pterygota</taxon>
        <taxon>Neoptera</taxon>
        <taxon>Endopterygota</taxon>
        <taxon>Lepidoptera</taxon>
        <taxon>Glossata</taxon>
        <taxon>Ditrysia</taxon>
        <taxon>Papilionoidea</taxon>
        <taxon>Nymphalidae</taxon>
        <taxon>Satyrinae</taxon>
        <taxon>Satyrini</taxon>
        <taxon>Parargina</taxon>
        <taxon>Pararge</taxon>
    </lineage>
</organism>
<evidence type="ECO:0000313" key="3">
    <source>
        <dbReference type="Proteomes" id="UP000838756"/>
    </source>
</evidence>
<feature type="region of interest" description="Disordered" evidence="1">
    <location>
        <begin position="352"/>
        <end position="378"/>
    </location>
</feature>
<feature type="region of interest" description="Disordered" evidence="1">
    <location>
        <begin position="25"/>
        <end position="57"/>
    </location>
</feature>
<feature type="compositionally biased region" description="Low complexity" evidence="1">
    <location>
        <begin position="500"/>
        <end position="517"/>
    </location>
</feature>
<feature type="compositionally biased region" description="Basic residues" evidence="1">
    <location>
        <begin position="31"/>
        <end position="45"/>
    </location>
</feature>
<comment type="caution">
    <text evidence="2">The sequence shown here is derived from an EMBL/GenBank/DDBJ whole genome shotgun (WGS) entry which is preliminary data.</text>
</comment>
<accession>A0A8S4RS03</accession>
<name>A0A8S4RS03_9NEOP</name>
<keyword evidence="3" id="KW-1185">Reference proteome</keyword>
<feature type="compositionally biased region" description="Low complexity" evidence="1">
    <location>
        <begin position="450"/>
        <end position="462"/>
    </location>
</feature>
<proteinExistence type="predicted"/>
<feature type="compositionally biased region" description="Basic and acidic residues" evidence="1">
    <location>
        <begin position="260"/>
        <end position="301"/>
    </location>
</feature>
<protein>
    <submittedName>
        <fullName evidence="2">Jg6802 protein</fullName>
    </submittedName>
</protein>
<evidence type="ECO:0000256" key="1">
    <source>
        <dbReference type="SAM" id="MobiDB-lite"/>
    </source>
</evidence>
<sequence length="553" mass="62559">MRIYMSTLLVTWVWHTRPVCFKPEKLPSRQRQAKKPAVKPPKKRPFNSNRSSVTAAKRQKILQSELTQAPVVEQPVKRVELDERTTQILEEELQAIMMKVWQSLPDTPSLPAERYVAERLRNEASDDIRNVLGLNVTKRLLNVYNPLFLRVQFSGDPDPVHLKQFLKTYNIQEFRQHMQHSNLFVARVSDIADFDRLCVLSNARCGETTVSIKPSYRFSQCPTKLNTVFIKKNKTVSTSKEYHNTADVEGTDGMNSEAPSIDKEAKQATRNFESKQRTNETKIDQPHKTNVEKKYESDKIKTPAQNNVEQSSTHFKADSVTITKLTPNKVPEPKLNAVEKVVKTDVGKDAPQSYVTKPCRSPQAAMKQNTTPANKTNFKQDFVATKKFIESTPKSTECPTSTTNPKPKPNQVNQDVLATKKVTEPIPKSTEKPVASINIKPKPNQASQEVVVPKKSTVTTPKTNEKPISLVNIKPKPNLRSQEVLTTKKVIQPAPKSTEKLNAAINNKPKPNKSNQKFVASKKQDQTSKPKQEKKLRDICGDPPLSNFRLDEI</sequence>
<gene>
    <name evidence="2" type="primary">jg6802</name>
    <name evidence="2" type="ORF">PAEG_LOCUS16392</name>
</gene>
<feature type="compositionally biased region" description="Basic and acidic residues" evidence="1">
    <location>
        <begin position="522"/>
        <end position="540"/>
    </location>
</feature>
<dbReference type="EMBL" id="CAKXAJ010025452">
    <property type="protein sequence ID" value="CAH2239735.1"/>
    <property type="molecule type" value="Genomic_DNA"/>
</dbReference>
<feature type="region of interest" description="Disordered" evidence="1">
    <location>
        <begin position="390"/>
        <end position="463"/>
    </location>
</feature>
<evidence type="ECO:0000313" key="2">
    <source>
        <dbReference type="EMBL" id="CAH2239735.1"/>
    </source>
</evidence>
<reference evidence="2" key="1">
    <citation type="submission" date="2022-03" db="EMBL/GenBank/DDBJ databases">
        <authorList>
            <person name="Lindestad O."/>
        </authorList>
    </citation>
    <scope>NUCLEOTIDE SEQUENCE</scope>
</reference>